<feature type="region of interest" description="Disordered" evidence="6">
    <location>
        <begin position="381"/>
        <end position="405"/>
    </location>
</feature>
<dbReference type="VEuPathDB" id="VectorBase:AMIN005731"/>
<evidence type="ECO:0000256" key="3">
    <source>
        <dbReference type="ARBA" id="ARBA00018915"/>
    </source>
</evidence>
<dbReference type="PANTHER" id="PTHR21664:SF1">
    <property type="entry name" value="NUDC DOMAIN-CONTAINING PROTEIN 1"/>
    <property type="match status" value="1"/>
</dbReference>
<dbReference type="Pfam" id="PF04969">
    <property type="entry name" value="CS"/>
    <property type="match status" value="1"/>
</dbReference>
<name>A0A182W5W5_9DIPT</name>
<evidence type="ECO:0000313" key="8">
    <source>
        <dbReference type="EnsemblMetazoa" id="AMIN005731-PA"/>
    </source>
</evidence>
<dbReference type="Proteomes" id="UP000075920">
    <property type="component" value="Unassembled WGS sequence"/>
</dbReference>
<dbReference type="InterPro" id="IPR007052">
    <property type="entry name" value="CS_dom"/>
</dbReference>
<comment type="subcellular location">
    <subcellularLocation>
        <location evidence="2">Cytoplasm</location>
    </subcellularLocation>
    <subcellularLocation>
        <location evidence="1">Nucleus</location>
    </subcellularLocation>
</comment>
<organism evidence="8 9">
    <name type="scientific">Anopheles minimus</name>
    <dbReference type="NCBI Taxonomy" id="112268"/>
    <lineage>
        <taxon>Eukaryota</taxon>
        <taxon>Metazoa</taxon>
        <taxon>Ecdysozoa</taxon>
        <taxon>Arthropoda</taxon>
        <taxon>Hexapoda</taxon>
        <taxon>Insecta</taxon>
        <taxon>Pterygota</taxon>
        <taxon>Neoptera</taxon>
        <taxon>Endopterygota</taxon>
        <taxon>Diptera</taxon>
        <taxon>Nematocera</taxon>
        <taxon>Culicoidea</taxon>
        <taxon>Culicidae</taxon>
        <taxon>Anophelinae</taxon>
        <taxon>Anopheles</taxon>
    </lineage>
</organism>
<proteinExistence type="predicted"/>
<reference evidence="8" key="2">
    <citation type="submission" date="2020-05" db="UniProtKB">
        <authorList>
            <consortium name="EnsemblMetazoa"/>
        </authorList>
    </citation>
    <scope>IDENTIFICATION</scope>
    <source>
        <strain evidence="8">MINIMUS1</strain>
    </source>
</reference>
<protein>
    <recommendedName>
        <fullName evidence="3">NudC domain-containing protein 1</fullName>
    </recommendedName>
</protein>
<evidence type="ECO:0000256" key="5">
    <source>
        <dbReference type="ARBA" id="ARBA00023242"/>
    </source>
</evidence>
<evidence type="ECO:0000256" key="2">
    <source>
        <dbReference type="ARBA" id="ARBA00004496"/>
    </source>
</evidence>
<keyword evidence="9" id="KW-1185">Reference proteome</keyword>
<evidence type="ECO:0000256" key="4">
    <source>
        <dbReference type="ARBA" id="ARBA00022490"/>
    </source>
</evidence>
<dbReference type="Gene3D" id="2.60.40.790">
    <property type="match status" value="1"/>
</dbReference>
<evidence type="ECO:0000259" key="7">
    <source>
        <dbReference type="PROSITE" id="PS51203"/>
    </source>
</evidence>
<dbReference type="PANTHER" id="PTHR21664">
    <property type="entry name" value="CHRONIC MYELOGENOUS LEUKEMIA TUMOR ANTIGEN 66"/>
    <property type="match status" value="1"/>
</dbReference>
<accession>A0A182W5W5</accession>
<evidence type="ECO:0000313" key="9">
    <source>
        <dbReference type="Proteomes" id="UP000075920"/>
    </source>
</evidence>
<dbReference type="InterPro" id="IPR008978">
    <property type="entry name" value="HSP20-like_chaperone"/>
</dbReference>
<dbReference type="InterPro" id="IPR037895">
    <property type="entry name" value="NUDCD1"/>
</dbReference>
<keyword evidence="4" id="KW-0963">Cytoplasm</keyword>
<dbReference type="EnsemblMetazoa" id="AMIN005731-RA">
    <property type="protein sequence ID" value="AMIN005731-PA"/>
    <property type="gene ID" value="AMIN005731"/>
</dbReference>
<dbReference type="GO" id="GO:0005737">
    <property type="term" value="C:cytoplasm"/>
    <property type="evidence" value="ECO:0007669"/>
    <property type="project" value="UniProtKB-SubCell"/>
</dbReference>
<reference evidence="9" key="1">
    <citation type="submission" date="2013-03" db="EMBL/GenBank/DDBJ databases">
        <title>The Genome Sequence of Anopheles minimus MINIMUS1.</title>
        <authorList>
            <consortium name="The Broad Institute Genomics Platform"/>
            <person name="Neafsey D.E."/>
            <person name="Walton C."/>
            <person name="Walker B."/>
            <person name="Young S.K."/>
            <person name="Zeng Q."/>
            <person name="Gargeya S."/>
            <person name="Fitzgerald M."/>
            <person name="Haas B."/>
            <person name="Abouelleil A."/>
            <person name="Allen A.W."/>
            <person name="Alvarado L."/>
            <person name="Arachchi H.M."/>
            <person name="Berlin A.M."/>
            <person name="Chapman S.B."/>
            <person name="Gainer-Dewar J."/>
            <person name="Goldberg J."/>
            <person name="Griggs A."/>
            <person name="Gujja S."/>
            <person name="Hansen M."/>
            <person name="Howarth C."/>
            <person name="Imamovic A."/>
            <person name="Ireland A."/>
            <person name="Larimer J."/>
            <person name="McCowan C."/>
            <person name="Murphy C."/>
            <person name="Pearson M."/>
            <person name="Poon T.W."/>
            <person name="Priest M."/>
            <person name="Roberts A."/>
            <person name="Saif S."/>
            <person name="Shea T."/>
            <person name="Sisk P."/>
            <person name="Sykes S."/>
            <person name="Wortman J."/>
            <person name="Nusbaum C."/>
            <person name="Birren B."/>
        </authorList>
    </citation>
    <scope>NUCLEOTIDE SEQUENCE [LARGE SCALE GENOMIC DNA]</scope>
    <source>
        <strain evidence="9">MINIMUS1</strain>
    </source>
</reference>
<dbReference type="CDD" id="cd06467">
    <property type="entry name" value="p23_NUDC_like"/>
    <property type="match status" value="1"/>
</dbReference>
<evidence type="ECO:0000256" key="1">
    <source>
        <dbReference type="ARBA" id="ARBA00004123"/>
    </source>
</evidence>
<feature type="compositionally biased region" description="Polar residues" evidence="6">
    <location>
        <begin position="389"/>
        <end position="400"/>
    </location>
</feature>
<evidence type="ECO:0000256" key="6">
    <source>
        <dbReference type="SAM" id="MobiDB-lite"/>
    </source>
</evidence>
<feature type="domain" description="CS" evidence="7">
    <location>
        <begin position="291"/>
        <end position="381"/>
    </location>
</feature>
<keyword evidence="5" id="KW-0539">Nucleus</keyword>
<sequence>MPHIELVPDRKLLKTNFDGYILSLEPVPVLSTEFSTTNCPHRVKPTEQQYSYYHARLFGMQNHLVRDPWTNGQCYYIDVTGMVQRVSYDNTLGRMRPLVPVFKLPLVAPDPVQEDETMAIPRYNCSLVFPSEQLCLLSDGCGTVRVLETGDRTTGREWKLQSTFRPLESNLTERVLPGGSVLLDGRFLVRDGKRLLHFVMIQIDHQPVAKSKALLHWFTLEQSAPPAWTVSVVRTLESGGYPRYCALDYHATAILVACDEPFRFLHDSEHPVITPDPKPMPSDGEGQPTPWEQYPFQWTQTLDEVIITFEKRPNVQYRVITEPSSDSEPGLQVFARDVLVIDGTQLYSTIDHENTTWSMDRKTLEITLQKQPADVSWPFLFPGGPAETTPGNSDPDTQLSDLPPATNLNAPLEACDFEGEQETYYTLERLSCINHSTTHSVSLGSGPPLFTVSLRPGLPATFALRHDVDACLWQLQPTAVGSEDCRLQHEGTLHAFGYVQASKQQQKYLGCPPGMGYAVICESHRGIYIYKSNYGPSGAGLRNRHGTQVAIGQHQFVSLKDTGEVLGISCEDEILILITEKALLALQITTG</sequence>
<dbReference type="GO" id="GO:0005634">
    <property type="term" value="C:nucleus"/>
    <property type="evidence" value="ECO:0007669"/>
    <property type="project" value="UniProtKB-SubCell"/>
</dbReference>
<dbReference type="PROSITE" id="PS51203">
    <property type="entry name" value="CS"/>
    <property type="match status" value="1"/>
</dbReference>
<dbReference type="STRING" id="112268.A0A182W5W5"/>
<dbReference type="AlphaFoldDB" id="A0A182W5W5"/>
<dbReference type="SUPFAM" id="SSF49764">
    <property type="entry name" value="HSP20-like chaperones"/>
    <property type="match status" value="1"/>
</dbReference>